<reference evidence="1 2" key="1">
    <citation type="submission" date="2015-09" db="EMBL/GenBank/DDBJ databases">
        <title>Identification and resolution of microdiversity through metagenomic sequencing of parallel consortia.</title>
        <authorList>
            <person name="Nelson W.C."/>
            <person name="Romine M.F."/>
            <person name="Lindemann S.R."/>
        </authorList>
    </citation>
    <scope>NUCLEOTIDE SEQUENCE [LARGE SCALE GENOMIC DNA]</scope>
    <source>
        <strain evidence="1">HL-91</strain>
    </source>
</reference>
<organism evidence="1 2">
    <name type="scientific">Roseibaca calidilacus</name>
    <dbReference type="NCBI Taxonomy" id="1666912"/>
    <lineage>
        <taxon>Bacteria</taxon>
        <taxon>Pseudomonadati</taxon>
        <taxon>Pseudomonadota</taxon>
        <taxon>Alphaproteobacteria</taxon>
        <taxon>Rhodobacterales</taxon>
        <taxon>Paracoccaceae</taxon>
        <taxon>Roseinatronobacter</taxon>
    </lineage>
</organism>
<comment type="caution">
    <text evidence="1">The sequence shown here is derived from an EMBL/GenBank/DDBJ whole genome shotgun (WGS) entry which is preliminary data.</text>
</comment>
<accession>A0A0P7W8J5</accession>
<gene>
    <name evidence="1" type="ORF">HLUCCA05_10960</name>
</gene>
<proteinExistence type="predicted"/>
<dbReference type="EMBL" id="LJSG01000008">
    <property type="protein sequence ID" value="KPP93486.1"/>
    <property type="molecule type" value="Genomic_DNA"/>
</dbReference>
<protein>
    <submittedName>
        <fullName evidence="1">Uncharacterized protein</fullName>
    </submittedName>
</protein>
<dbReference type="AlphaFoldDB" id="A0A0P7W8J5"/>
<sequence length="184" mass="18998">MSQGLARRAPMPCHAVRGGPLGGAGRSCTGQMRACGKSHAALRGMSTSGCAARSRNLAQLAPGRNALRQVRGVCTLLCAAVWWSAGALSAMAGSHAFSAPKGSIRNIIRAIRADRSCMVYPCATTRACASGAAAGPITFARVRLGPSRAGCARTPRPHPASRCRNRFRAGLRPARPTMCTGNAG</sequence>
<evidence type="ECO:0000313" key="1">
    <source>
        <dbReference type="EMBL" id="KPP93486.1"/>
    </source>
</evidence>
<evidence type="ECO:0000313" key="2">
    <source>
        <dbReference type="Proteomes" id="UP000050413"/>
    </source>
</evidence>
<dbReference type="Proteomes" id="UP000050413">
    <property type="component" value="Unassembled WGS sequence"/>
</dbReference>
<name>A0A0P7W8J5_9RHOB</name>